<sequence>MLINLKEETAYNLDVGYRFKTDWLRAEFDLFHNRANDYIYQQRDGEFVNGSDVPRMPPLRYGFQLDYNWDKLSNICV</sequence>
<dbReference type="InterPro" id="IPR036942">
    <property type="entry name" value="Beta-barrel_TonB_sf"/>
</dbReference>
<keyword evidence="2" id="KW-0472">Membrane</keyword>
<dbReference type="InterPro" id="IPR000531">
    <property type="entry name" value="Beta-barrel_TonB"/>
</dbReference>
<organism evidence="5 6">
    <name type="scientific">Methylomonas lenta</name>
    <dbReference type="NCBI Taxonomy" id="980561"/>
    <lineage>
        <taxon>Bacteria</taxon>
        <taxon>Pseudomonadati</taxon>
        <taxon>Pseudomonadota</taxon>
        <taxon>Gammaproteobacteria</taxon>
        <taxon>Methylococcales</taxon>
        <taxon>Methylococcaceae</taxon>
        <taxon>Methylomonas</taxon>
    </lineage>
</organism>
<dbReference type="Proteomes" id="UP000078476">
    <property type="component" value="Unassembled WGS sequence"/>
</dbReference>
<dbReference type="SUPFAM" id="SSF56935">
    <property type="entry name" value="Porins"/>
    <property type="match status" value="1"/>
</dbReference>
<evidence type="ECO:0000256" key="3">
    <source>
        <dbReference type="ARBA" id="ARBA00023237"/>
    </source>
</evidence>
<reference evidence="5 6" key="1">
    <citation type="submission" date="2016-03" db="EMBL/GenBank/DDBJ databases">
        <authorList>
            <person name="Ploux O."/>
        </authorList>
    </citation>
    <scope>NUCLEOTIDE SEQUENCE [LARGE SCALE GENOMIC DNA]</scope>
    <source>
        <strain evidence="5 6">R-45370</strain>
    </source>
</reference>
<evidence type="ECO:0000256" key="1">
    <source>
        <dbReference type="ARBA" id="ARBA00004442"/>
    </source>
</evidence>
<feature type="domain" description="TonB-dependent receptor-like beta-barrel" evidence="4">
    <location>
        <begin position="4"/>
        <end position="69"/>
    </location>
</feature>
<dbReference type="Gene3D" id="2.40.170.20">
    <property type="entry name" value="TonB-dependent receptor, beta-barrel domain"/>
    <property type="match status" value="1"/>
</dbReference>
<accession>A0A177NPW9</accession>
<name>A0A177NPW9_9GAMM</name>
<dbReference type="STRING" id="980561.A1359_03655"/>
<comment type="caution">
    <text evidence="5">The sequence shown here is derived from an EMBL/GenBank/DDBJ whole genome shotgun (WGS) entry which is preliminary data.</text>
</comment>
<evidence type="ECO:0000313" key="5">
    <source>
        <dbReference type="EMBL" id="OAI20116.1"/>
    </source>
</evidence>
<protein>
    <recommendedName>
        <fullName evidence="4">TonB-dependent receptor-like beta-barrel domain-containing protein</fullName>
    </recommendedName>
</protein>
<comment type="subcellular location">
    <subcellularLocation>
        <location evidence="1">Cell outer membrane</location>
    </subcellularLocation>
</comment>
<keyword evidence="3" id="KW-0998">Cell outer membrane</keyword>
<evidence type="ECO:0000313" key="6">
    <source>
        <dbReference type="Proteomes" id="UP000078476"/>
    </source>
</evidence>
<dbReference type="RefSeq" id="WP_232322101.1">
    <property type="nucleotide sequence ID" value="NZ_LUUI01000055.1"/>
</dbReference>
<proteinExistence type="predicted"/>
<dbReference type="EMBL" id="LUUI01000055">
    <property type="protein sequence ID" value="OAI20116.1"/>
    <property type="molecule type" value="Genomic_DNA"/>
</dbReference>
<evidence type="ECO:0000259" key="4">
    <source>
        <dbReference type="Pfam" id="PF00593"/>
    </source>
</evidence>
<evidence type="ECO:0000256" key="2">
    <source>
        <dbReference type="ARBA" id="ARBA00023136"/>
    </source>
</evidence>
<dbReference type="Pfam" id="PF00593">
    <property type="entry name" value="TonB_dep_Rec_b-barrel"/>
    <property type="match status" value="1"/>
</dbReference>
<dbReference type="GO" id="GO:0009279">
    <property type="term" value="C:cell outer membrane"/>
    <property type="evidence" value="ECO:0007669"/>
    <property type="project" value="UniProtKB-SubCell"/>
</dbReference>
<dbReference type="AlphaFoldDB" id="A0A177NPW9"/>
<gene>
    <name evidence="5" type="ORF">A1359_03655</name>
</gene>
<keyword evidence="6" id="KW-1185">Reference proteome</keyword>